<keyword evidence="6" id="KW-0406">Ion transport</keyword>
<evidence type="ECO:0000256" key="3">
    <source>
        <dbReference type="ARBA" id="ARBA00022475"/>
    </source>
</evidence>
<dbReference type="GO" id="GO:0005254">
    <property type="term" value="F:chloride channel activity"/>
    <property type="evidence" value="ECO:0007669"/>
    <property type="project" value="InterPro"/>
</dbReference>
<keyword evidence="3" id="KW-1003">Cell membrane</keyword>
<dbReference type="OMA" id="AYVNCLA"/>
<evidence type="ECO:0000256" key="4">
    <source>
        <dbReference type="ARBA" id="ARBA00022692"/>
    </source>
</evidence>
<evidence type="ECO:0000256" key="7">
    <source>
        <dbReference type="ARBA" id="ARBA00023136"/>
    </source>
</evidence>
<keyword evidence="2" id="KW-0813">Transport</keyword>
<evidence type="ECO:0000256" key="2">
    <source>
        <dbReference type="ARBA" id="ARBA00022448"/>
    </source>
</evidence>
<dbReference type="eggNOG" id="ENOG502RZS9">
    <property type="taxonomic scope" value="Eukaryota"/>
</dbReference>
<name>A0A0L0SPK2_ALLM3</name>
<keyword evidence="4 8" id="KW-0812">Transmembrane</keyword>
<dbReference type="PANTHER" id="PTHR33281">
    <property type="entry name" value="UPF0187 PROTEIN YNEE"/>
    <property type="match status" value="1"/>
</dbReference>
<evidence type="ECO:0000313" key="10">
    <source>
        <dbReference type="Proteomes" id="UP000054350"/>
    </source>
</evidence>
<reference evidence="9 10" key="1">
    <citation type="submission" date="2009-11" db="EMBL/GenBank/DDBJ databases">
        <title>Annotation of Allomyces macrogynus ATCC 38327.</title>
        <authorList>
            <consortium name="The Broad Institute Genome Sequencing Platform"/>
            <person name="Russ C."/>
            <person name="Cuomo C."/>
            <person name="Burger G."/>
            <person name="Gray M.W."/>
            <person name="Holland P.W.H."/>
            <person name="King N."/>
            <person name="Lang F.B.F."/>
            <person name="Roger A.J."/>
            <person name="Ruiz-Trillo I."/>
            <person name="Young S.K."/>
            <person name="Zeng Q."/>
            <person name="Gargeya S."/>
            <person name="Fitzgerald M."/>
            <person name="Haas B."/>
            <person name="Abouelleil A."/>
            <person name="Alvarado L."/>
            <person name="Arachchi H.M."/>
            <person name="Berlin A."/>
            <person name="Chapman S.B."/>
            <person name="Gearin G."/>
            <person name="Goldberg J."/>
            <person name="Griggs A."/>
            <person name="Gujja S."/>
            <person name="Hansen M."/>
            <person name="Heiman D."/>
            <person name="Howarth C."/>
            <person name="Larimer J."/>
            <person name="Lui A."/>
            <person name="MacDonald P.J.P."/>
            <person name="McCowen C."/>
            <person name="Montmayeur A."/>
            <person name="Murphy C."/>
            <person name="Neiman D."/>
            <person name="Pearson M."/>
            <person name="Priest M."/>
            <person name="Roberts A."/>
            <person name="Saif S."/>
            <person name="Shea T."/>
            <person name="Sisk P."/>
            <person name="Stolte C."/>
            <person name="Sykes S."/>
            <person name="Wortman J."/>
            <person name="Nusbaum C."/>
            <person name="Birren B."/>
        </authorList>
    </citation>
    <scope>NUCLEOTIDE SEQUENCE [LARGE SCALE GENOMIC DNA]</scope>
    <source>
        <strain evidence="9 10">ATCC 38327</strain>
    </source>
</reference>
<dbReference type="OrthoDB" id="1368at2759"/>
<sequence length="394" mass="43167">MVPPPNRIELKSKVVGVWPTAFRIRGSVLKRVWLPMLIFSLWATFITVINAYVCAFKFPPGIVFITVTSFVISLLLGFRTSSGYDRFNEGRKVWASLTVCVRNLVRVIWIGIDEPKGNDNSSEKIAALKLILAFVISVRNHARGEDGLLDALGDVKPEYANLLPHYKQSRFETDGALLTTPNHLSMDLLHILTAYTDSHIRAGNIDLPQFSQIIASLNGMADAYTSVERIVSTPIPRAYAVHLQQIVYIYLVMLPLQIYGDFKAWCIMVTALVTFAFVGVEMIGTEIENPFGTDANDLELDEFIAELDAELLDLVSNKRSELIADWDLTEEELAVDALTQGRFTQTLSRSGTPVGSVHNMGYSKGKYKDASDAVEAGAAGGASGGGVGMAGGDE</sequence>
<dbReference type="VEuPathDB" id="FungiDB:AMAG_09356"/>
<evidence type="ECO:0000256" key="6">
    <source>
        <dbReference type="ARBA" id="ARBA00023065"/>
    </source>
</evidence>
<dbReference type="GO" id="GO:0005886">
    <property type="term" value="C:plasma membrane"/>
    <property type="evidence" value="ECO:0007669"/>
    <property type="project" value="UniProtKB-SubCell"/>
</dbReference>
<feature type="transmembrane region" description="Helical" evidence="8">
    <location>
        <begin position="32"/>
        <end position="52"/>
    </location>
</feature>
<evidence type="ECO:0000256" key="5">
    <source>
        <dbReference type="ARBA" id="ARBA00022989"/>
    </source>
</evidence>
<comment type="subcellular location">
    <subcellularLocation>
        <location evidence="1">Cell membrane</location>
        <topology evidence="1">Multi-pass membrane protein</topology>
    </subcellularLocation>
</comment>
<keyword evidence="7 8" id="KW-0472">Membrane</keyword>
<dbReference type="AlphaFoldDB" id="A0A0L0SPK2"/>
<keyword evidence="10" id="KW-1185">Reference proteome</keyword>
<gene>
    <name evidence="9" type="ORF">AMAG_09356</name>
</gene>
<accession>A0A0L0SPK2</accession>
<dbReference type="InterPro" id="IPR044669">
    <property type="entry name" value="YneE/VCCN1/2-like"/>
</dbReference>
<reference evidence="10" key="2">
    <citation type="submission" date="2009-11" db="EMBL/GenBank/DDBJ databases">
        <title>The Genome Sequence of Allomyces macrogynus strain ATCC 38327.</title>
        <authorList>
            <consortium name="The Broad Institute Genome Sequencing Platform"/>
            <person name="Russ C."/>
            <person name="Cuomo C."/>
            <person name="Shea T."/>
            <person name="Young S.K."/>
            <person name="Zeng Q."/>
            <person name="Koehrsen M."/>
            <person name="Haas B."/>
            <person name="Borodovsky M."/>
            <person name="Guigo R."/>
            <person name="Alvarado L."/>
            <person name="Berlin A."/>
            <person name="Borenstein D."/>
            <person name="Chen Z."/>
            <person name="Engels R."/>
            <person name="Freedman E."/>
            <person name="Gellesch M."/>
            <person name="Goldberg J."/>
            <person name="Griggs A."/>
            <person name="Gujja S."/>
            <person name="Heiman D."/>
            <person name="Hepburn T."/>
            <person name="Howarth C."/>
            <person name="Jen D."/>
            <person name="Larson L."/>
            <person name="Lewis B."/>
            <person name="Mehta T."/>
            <person name="Park D."/>
            <person name="Pearson M."/>
            <person name="Roberts A."/>
            <person name="Saif S."/>
            <person name="Shenoy N."/>
            <person name="Sisk P."/>
            <person name="Stolte C."/>
            <person name="Sykes S."/>
            <person name="Walk T."/>
            <person name="White J."/>
            <person name="Yandava C."/>
            <person name="Burger G."/>
            <person name="Gray M.W."/>
            <person name="Holland P.W.H."/>
            <person name="King N."/>
            <person name="Lang F.B.F."/>
            <person name="Roger A.J."/>
            <person name="Ruiz-Trillo I."/>
            <person name="Lander E."/>
            <person name="Nusbaum C."/>
        </authorList>
    </citation>
    <scope>NUCLEOTIDE SEQUENCE [LARGE SCALE GENOMIC DNA]</scope>
    <source>
        <strain evidence="10">ATCC 38327</strain>
    </source>
</reference>
<keyword evidence="5 8" id="KW-1133">Transmembrane helix</keyword>
<dbReference type="Proteomes" id="UP000054350">
    <property type="component" value="Unassembled WGS sequence"/>
</dbReference>
<evidence type="ECO:0000313" key="9">
    <source>
        <dbReference type="EMBL" id="KNE64329.1"/>
    </source>
</evidence>
<protein>
    <submittedName>
        <fullName evidence="9">Uncharacterized protein</fullName>
    </submittedName>
</protein>
<dbReference type="Pfam" id="PF25539">
    <property type="entry name" value="Bestrophin_2"/>
    <property type="match status" value="1"/>
</dbReference>
<feature type="transmembrane region" description="Helical" evidence="8">
    <location>
        <begin position="58"/>
        <end position="78"/>
    </location>
</feature>
<dbReference type="STRING" id="578462.A0A0L0SPK2"/>
<organism evidence="9 10">
    <name type="scientific">Allomyces macrogynus (strain ATCC 38327)</name>
    <name type="common">Allomyces javanicus var. macrogynus</name>
    <dbReference type="NCBI Taxonomy" id="578462"/>
    <lineage>
        <taxon>Eukaryota</taxon>
        <taxon>Fungi</taxon>
        <taxon>Fungi incertae sedis</taxon>
        <taxon>Blastocladiomycota</taxon>
        <taxon>Blastocladiomycetes</taxon>
        <taxon>Blastocladiales</taxon>
        <taxon>Blastocladiaceae</taxon>
        <taxon>Allomyces</taxon>
    </lineage>
</organism>
<dbReference type="PANTHER" id="PTHR33281:SF19">
    <property type="entry name" value="VOLTAGE-DEPENDENT ANION CHANNEL-FORMING PROTEIN YNEE"/>
    <property type="match status" value="1"/>
</dbReference>
<proteinExistence type="predicted"/>
<dbReference type="EMBL" id="GG745344">
    <property type="protein sequence ID" value="KNE64329.1"/>
    <property type="molecule type" value="Genomic_DNA"/>
</dbReference>
<evidence type="ECO:0000256" key="8">
    <source>
        <dbReference type="SAM" id="Phobius"/>
    </source>
</evidence>
<evidence type="ECO:0000256" key="1">
    <source>
        <dbReference type="ARBA" id="ARBA00004651"/>
    </source>
</evidence>